<evidence type="ECO:0000259" key="20">
    <source>
        <dbReference type="PROSITE" id="PS50109"/>
    </source>
</evidence>
<keyword evidence="15 19" id="KW-1133">Transmembrane helix</keyword>
<dbReference type="SUPFAM" id="SSF47384">
    <property type="entry name" value="Homodimeric domain of signal transducing histidine kinase"/>
    <property type="match status" value="1"/>
</dbReference>
<evidence type="ECO:0000256" key="17">
    <source>
        <dbReference type="ARBA" id="ARBA00023136"/>
    </source>
</evidence>
<evidence type="ECO:0000259" key="21">
    <source>
        <dbReference type="PROSITE" id="PS50110"/>
    </source>
</evidence>
<dbReference type="SUPFAM" id="SSF52172">
    <property type="entry name" value="CheY-like"/>
    <property type="match status" value="1"/>
</dbReference>
<dbReference type="GO" id="GO:0005524">
    <property type="term" value="F:ATP binding"/>
    <property type="evidence" value="ECO:0007669"/>
    <property type="project" value="UniProtKB-KW"/>
</dbReference>
<dbReference type="InterPro" id="IPR001789">
    <property type="entry name" value="Sig_transdc_resp-reg_receiver"/>
</dbReference>
<dbReference type="InterPro" id="IPR029151">
    <property type="entry name" value="Sensor-like_sf"/>
</dbReference>
<evidence type="ECO:0000256" key="14">
    <source>
        <dbReference type="ARBA" id="ARBA00022912"/>
    </source>
</evidence>
<keyword evidence="23" id="KW-1185">Reference proteome</keyword>
<dbReference type="InterPro" id="IPR005467">
    <property type="entry name" value="His_kinase_dom"/>
</dbReference>
<dbReference type="CDD" id="cd00082">
    <property type="entry name" value="HisKA"/>
    <property type="match status" value="1"/>
</dbReference>
<dbReference type="InterPro" id="IPR036097">
    <property type="entry name" value="HisK_dim/P_sf"/>
</dbReference>
<feature type="transmembrane region" description="Helical" evidence="19">
    <location>
        <begin position="172"/>
        <end position="191"/>
    </location>
</feature>
<dbReference type="InterPro" id="IPR011006">
    <property type="entry name" value="CheY-like_superfamily"/>
</dbReference>
<dbReference type="Gene3D" id="3.30.450.220">
    <property type="entry name" value="LuxQ periplasmic domain, N-terminal subdomain"/>
    <property type="match status" value="1"/>
</dbReference>
<dbReference type="EC" id="2.7.13.3" evidence="3"/>
<feature type="modified residue" description="4-aspartylphosphate" evidence="18">
    <location>
        <position position="776"/>
    </location>
</feature>
<evidence type="ECO:0000256" key="12">
    <source>
        <dbReference type="ARBA" id="ARBA00022801"/>
    </source>
</evidence>
<keyword evidence="13" id="KW-0067">ATP-binding</keyword>
<evidence type="ECO:0000256" key="19">
    <source>
        <dbReference type="SAM" id="Phobius"/>
    </source>
</evidence>
<dbReference type="Gene3D" id="2.20.20.100">
    <property type="entry name" value="LuxQ periplasmic domain, C-terminal subdomain"/>
    <property type="match status" value="1"/>
</dbReference>
<feature type="transmembrane region" description="Helical" evidence="19">
    <location>
        <begin position="12"/>
        <end position="34"/>
    </location>
</feature>
<dbReference type="SMART" id="SM00388">
    <property type="entry name" value="HisKA"/>
    <property type="match status" value="1"/>
</dbReference>
<keyword evidence="10" id="KW-0547">Nucleotide-binding</keyword>
<dbReference type="CDD" id="cd17546">
    <property type="entry name" value="REC_hyHK_CKI1_RcsC-like"/>
    <property type="match status" value="1"/>
</dbReference>
<dbReference type="SUPFAM" id="SSF103190">
    <property type="entry name" value="Sensory domain-like"/>
    <property type="match status" value="1"/>
</dbReference>
<keyword evidence="8" id="KW-0808">Transferase</keyword>
<dbReference type="RefSeq" id="WP_126572151.1">
    <property type="nucleotide sequence ID" value="NZ_RXZH01000001.1"/>
</dbReference>
<evidence type="ECO:0000256" key="1">
    <source>
        <dbReference type="ARBA" id="ARBA00000085"/>
    </source>
</evidence>
<dbReference type="GO" id="GO:0004721">
    <property type="term" value="F:phosphoprotein phosphatase activity"/>
    <property type="evidence" value="ECO:0007669"/>
    <property type="project" value="UniProtKB-KW"/>
</dbReference>
<dbReference type="InterPro" id="IPR043056">
    <property type="entry name" value="LuxQ-periplasm_N"/>
</dbReference>
<dbReference type="EMBL" id="RXZH01000001">
    <property type="protein sequence ID" value="RTZ17395.1"/>
    <property type="molecule type" value="Genomic_DNA"/>
</dbReference>
<dbReference type="PANTHER" id="PTHR43047">
    <property type="entry name" value="TWO-COMPONENT HISTIDINE PROTEIN KINASE"/>
    <property type="match status" value="1"/>
</dbReference>
<evidence type="ECO:0000313" key="23">
    <source>
        <dbReference type="Proteomes" id="UP000268973"/>
    </source>
</evidence>
<keyword evidence="16" id="KW-0902">Two-component regulatory system</keyword>
<evidence type="ECO:0000256" key="11">
    <source>
        <dbReference type="ARBA" id="ARBA00022777"/>
    </source>
</evidence>
<dbReference type="InterPro" id="IPR035965">
    <property type="entry name" value="PAS-like_dom_sf"/>
</dbReference>
<feature type="transmembrane region" description="Helical" evidence="19">
    <location>
        <begin position="281"/>
        <end position="302"/>
    </location>
</feature>
<reference evidence="22 23" key="1">
    <citation type="submission" date="2018-12" db="EMBL/GenBank/DDBJ databases">
        <title>Vibrio sp. isolated from China Sea.</title>
        <authorList>
            <person name="Li Y."/>
        </authorList>
    </citation>
    <scope>NUCLEOTIDE SEQUENCE [LARGE SCALE GENOMIC DNA]</scope>
    <source>
        <strain evidence="22 23">BEI207</strain>
    </source>
</reference>
<organism evidence="22 23">
    <name type="scientific">Vibrio aquaticus</name>
    <dbReference type="NCBI Taxonomy" id="2496559"/>
    <lineage>
        <taxon>Bacteria</taxon>
        <taxon>Pseudomonadati</taxon>
        <taxon>Pseudomonadota</taxon>
        <taxon>Gammaproteobacteria</taxon>
        <taxon>Vibrionales</taxon>
        <taxon>Vibrionaceae</taxon>
        <taxon>Vibrio</taxon>
    </lineage>
</organism>
<evidence type="ECO:0000256" key="7">
    <source>
        <dbReference type="ARBA" id="ARBA00022553"/>
    </source>
</evidence>
<evidence type="ECO:0000256" key="9">
    <source>
        <dbReference type="ARBA" id="ARBA00022692"/>
    </source>
</evidence>
<dbReference type="InterPro" id="IPR053413">
    <property type="entry name" value="AI-2_sensor_kinase/phosphatase"/>
</dbReference>
<evidence type="ECO:0000256" key="16">
    <source>
        <dbReference type="ARBA" id="ARBA00023012"/>
    </source>
</evidence>
<comment type="subcellular location">
    <subcellularLocation>
        <location evidence="2">Cell inner membrane</location>
        <topology evidence="2">Multi-pass membrane protein</topology>
    </subcellularLocation>
</comment>
<evidence type="ECO:0000256" key="3">
    <source>
        <dbReference type="ARBA" id="ARBA00012438"/>
    </source>
</evidence>
<dbReference type="InterPro" id="IPR003594">
    <property type="entry name" value="HATPase_dom"/>
</dbReference>
<name>A0A432D0I8_9VIBR</name>
<dbReference type="InterPro" id="IPR015387">
    <property type="entry name" value="LuxQ-periplasm_dom"/>
</dbReference>
<dbReference type="AlphaFoldDB" id="A0A432D0I8"/>
<feature type="domain" description="Response regulatory" evidence="21">
    <location>
        <begin position="726"/>
        <end position="842"/>
    </location>
</feature>
<dbReference type="InterPro" id="IPR036890">
    <property type="entry name" value="HATPase_C_sf"/>
</dbReference>
<keyword evidence="7 18" id="KW-0597">Phosphoprotein</keyword>
<evidence type="ECO:0000256" key="2">
    <source>
        <dbReference type="ARBA" id="ARBA00004429"/>
    </source>
</evidence>
<keyword evidence="11" id="KW-0418">Kinase</keyword>
<evidence type="ECO:0000256" key="6">
    <source>
        <dbReference type="ARBA" id="ARBA00022519"/>
    </source>
</evidence>
<dbReference type="GO" id="GO:0005886">
    <property type="term" value="C:plasma membrane"/>
    <property type="evidence" value="ECO:0007669"/>
    <property type="project" value="UniProtKB-SubCell"/>
</dbReference>
<dbReference type="SMART" id="SM00448">
    <property type="entry name" value="REC"/>
    <property type="match status" value="1"/>
</dbReference>
<dbReference type="Gene3D" id="3.40.50.2300">
    <property type="match status" value="1"/>
</dbReference>
<dbReference type="Pfam" id="PF09308">
    <property type="entry name" value="LuxQ-periplasm"/>
    <property type="match status" value="1"/>
</dbReference>
<dbReference type="InterPro" id="IPR004358">
    <property type="entry name" value="Sig_transdc_His_kin-like_C"/>
</dbReference>
<dbReference type="Pfam" id="PF00072">
    <property type="entry name" value="Response_reg"/>
    <property type="match status" value="1"/>
</dbReference>
<protein>
    <recommendedName>
        <fullName evidence="4">Autoinducer 2 sensor kinase/phosphatase LuxQ</fullName>
        <ecNumber evidence="3">2.7.13.3</ecNumber>
    </recommendedName>
</protein>
<evidence type="ECO:0000256" key="8">
    <source>
        <dbReference type="ARBA" id="ARBA00022679"/>
    </source>
</evidence>
<dbReference type="PROSITE" id="PS50109">
    <property type="entry name" value="HIS_KIN"/>
    <property type="match status" value="1"/>
</dbReference>
<evidence type="ECO:0000256" key="4">
    <source>
        <dbReference type="ARBA" id="ARBA00019468"/>
    </source>
</evidence>
<keyword evidence="5" id="KW-1003">Cell membrane</keyword>
<evidence type="ECO:0000256" key="13">
    <source>
        <dbReference type="ARBA" id="ARBA00022840"/>
    </source>
</evidence>
<evidence type="ECO:0000256" key="5">
    <source>
        <dbReference type="ARBA" id="ARBA00022475"/>
    </source>
</evidence>
<dbReference type="Pfam" id="PF00512">
    <property type="entry name" value="HisKA"/>
    <property type="match status" value="1"/>
</dbReference>
<dbReference type="Gene3D" id="3.30.450.20">
    <property type="entry name" value="PAS domain"/>
    <property type="match status" value="1"/>
</dbReference>
<keyword evidence="6" id="KW-0997">Cell inner membrane</keyword>
<dbReference type="SMART" id="SM00387">
    <property type="entry name" value="HATPase_c"/>
    <property type="match status" value="1"/>
</dbReference>
<keyword evidence="14" id="KW-0904">Protein phosphatase</keyword>
<evidence type="ECO:0000256" key="18">
    <source>
        <dbReference type="PROSITE-ProRule" id="PRU00169"/>
    </source>
</evidence>
<dbReference type="PROSITE" id="PS50110">
    <property type="entry name" value="RESPONSE_REGULATORY"/>
    <property type="match status" value="1"/>
</dbReference>
<comment type="catalytic activity">
    <reaction evidence="1">
        <text>ATP + protein L-histidine = ADP + protein N-phospho-L-histidine.</text>
        <dbReference type="EC" id="2.7.13.3"/>
    </reaction>
</comment>
<sequence length="852" mass="96243">MRYWFSQGTKSRLATILTNSIFLVIGVLIIVMVLQNYQVNREVVSQEVARTKQQTQSLVQEIFNLRVKSLEIQQDSYSRNRVLLEGLMSSDSSALDRFFNGIDQVSPDFAPDFRFIYRDGRIAWDDANFPFYGISDKQILHLSGDMVSGNDWHIAQTPSSMGMRYLMMRRTAIINLYTGEVVGFLFIGVVLNNNFSLVNAITQGGNADEILLAVGSQVIAASTKDEGIQHIEWLEQSSKSLNASRYMVSRTDLVINSIPTFLSVYTIQDNQHVVRFVQSHYVWIAVASLLILCIALYTRIWLGKRVSKELRSLMSYTDTSIQEQKVRDFSGSTIEEFHQIGNSFQRSFKRLNEQEKQFADLFNFSLSPITLWDINGRLSRFNPSAERSFKSSDSQQALIESLQPHIKMCAKGATLTGINTTIANKTFRWNLSPIINDGEAVQIMAQGQDITSFIEAEKQSEAAREEAEESARLRADFLAKMSHELRTPLNGILGVSQLLKDKMESPQDIEHMEVLCHSGEHLLAVLNDILDFSKIEHGKFHIEKSAFRVVELANAVEKIFTPLGESKHVGLQVTNRVGIDAWVFSDQVRLNQILFNLVSNAVKFTHHGSVEMLIDSFTREEMSYLSIEVRDTGIGIAEEKLKDIFEPFVQAESTTTREYGGSGLGLAIVRSLVSIMDGDIELESHVGQGTCFKVILPIQIRLDKAFKPEKQGLIEEPSKLFDSQIHVLLVEDNHTNAFIAKAFCEKYGMKVTWVKDGINAIEFLKKDNDIALILMDNQLPSLGGIETTSIIRKDLCLQTPIYACTADGMQETKHSFLRAGANYVIVKPIREIALNKAFIHYKKNYYHLFELG</sequence>
<proteinExistence type="predicted"/>
<accession>A0A432D0I8</accession>
<dbReference type="InterPro" id="IPR003661">
    <property type="entry name" value="HisK_dim/P_dom"/>
</dbReference>
<dbReference type="PANTHER" id="PTHR43047:SF78">
    <property type="entry name" value="SENSORY_REGULATORY PROTEIN RPFC"/>
    <property type="match status" value="1"/>
</dbReference>
<dbReference type="PRINTS" id="PR00344">
    <property type="entry name" value="BCTRLSENSOR"/>
</dbReference>
<dbReference type="SUPFAM" id="SSF55785">
    <property type="entry name" value="PYP-like sensor domain (PAS domain)"/>
    <property type="match status" value="1"/>
</dbReference>
<comment type="caution">
    <text evidence="22">The sequence shown here is derived from an EMBL/GenBank/DDBJ whole genome shotgun (WGS) entry which is preliminary data.</text>
</comment>
<dbReference type="OrthoDB" id="9810730at2"/>
<keyword evidence="17 19" id="KW-0472">Membrane</keyword>
<dbReference type="GO" id="GO:0000155">
    <property type="term" value="F:phosphorelay sensor kinase activity"/>
    <property type="evidence" value="ECO:0007669"/>
    <property type="project" value="InterPro"/>
</dbReference>
<dbReference type="NCBIfam" id="NF041947">
    <property type="entry name" value="LuxQ_Vibrio"/>
    <property type="match status" value="1"/>
</dbReference>
<dbReference type="Proteomes" id="UP000268973">
    <property type="component" value="Unassembled WGS sequence"/>
</dbReference>
<evidence type="ECO:0000313" key="22">
    <source>
        <dbReference type="EMBL" id="RTZ17395.1"/>
    </source>
</evidence>
<gene>
    <name evidence="22" type="ORF">EJ063_01035</name>
</gene>
<dbReference type="Gene3D" id="1.10.287.130">
    <property type="match status" value="1"/>
</dbReference>
<dbReference type="CDD" id="cd16922">
    <property type="entry name" value="HATPase_EvgS-ArcB-TorS-like"/>
    <property type="match status" value="1"/>
</dbReference>
<dbReference type="Pfam" id="PF02518">
    <property type="entry name" value="HATPase_c"/>
    <property type="match status" value="1"/>
</dbReference>
<feature type="domain" description="Histidine kinase" evidence="20">
    <location>
        <begin position="480"/>
        <end position="700"/>
    </location>
</feature>
<keyword evidence="9 19" id="KW-0812">Transmembrane</keyword>
<dbReference type="FunFam" id="3.30.565.10:FF:000010">
    <property type="entry name" value="Sensor histidine kinase RcsC"/>
    <property type="match status" value="1"/>
</dbReference>
<dbReference type="Gene3D" id="3.30.565.10">
    <property type="entry name" value="Histidine kinase-like ATPase, C-terminal domain"/>
    <property type="match status" value="1"/>
</dbReference>
<dbReference type="SUPFAM" id="SSF55874">
    <property type="entry name" value="ATPase domain of HSP90 chaperone/DNA topoisomerase II/histidine kinase"/>
    <property type="match status" value="1"/>
</dbReference>
<evidence type="ECO:0000256" key="10">
    <source>
        <dbReference type="ARBA" id="ARBA00022741"/>
    </source>
</evidence>
<keyword evidence="12" id="KW-0378">Hydrolase</keyword>
<evidence type="ECO:0000256" key="15">
    <source>
        <dbReference type="ARBA" id="ARBA00022989"/>
    </source>
</evidence>